<evidence type="ECO:0000313" key="3">
    <source>
        <dbReference type="EMBL" id="TQD79634.1"/>
    </source>
</evidence>
<dbReference type="AlphaFoldDB" id="A0A540KZI0"/>
<dbReference type="Proteomes" id="UP000315295">
    <property type="component" value="Unassembled WGS sequence"/>
</dbReference>
<feature type="region of interest" description="Disordered" evidence="1">
    <location>
        <begin position="1"/>
        <end position="26"/>
    </location>
</feature>
<keyword evidence="2" id="KW-0812">Transmembrane</keyword>
<accession>A0A540KZI0</accession>
<name>A0A540KZI0_MALBA</name>
<reference evidence="3 4" key="1">
    <citation type="journal article" date="2019" name="G3 (Bethesda)">
        <title>Sequencing of a Wild Apple (Malus baccata) Genome Unravels the Differences Between Cultivated and Wild Apple Species Regarding Disease Resistance and Cold Tolerance.</title>
        <authorList>
            <person name="Chen X."/>
        </authorList>
    </citation>
    <scope>NUCLEOTIDE SEQUENCE [LARGE SCALE GENOMIC DNA]</scope>
    <source>
        <strain evidence="4">cv. Shandingzi</strain>
        <tissue evidence="3">Leaves</tissue>
    </source>
</reference>
<dbReference type="PANTHER" id="PTHR34188:SF5">
    <property type="entry name" value="OS05G0131900 PROTEIN"/>
    <property type="match status" value="1"/>
</dbReference>
<feature type="transmembrane region" description="Helical" evidence="2">
    <location>
        <begin position="163"/>
        <end position="181"/>
    </location>
</feature>
<feature type="region of interest" description="Disordered" evidence="1">
    <location>
        <begin position="81"/>
        <end position="126"/>
    </location>
</feature>
<organism evidence="3 4">
    <name type="scientific">Malus baccata</name>
    <name type="common">Siberian crab apple</name>
    <name type="synonym">Pyrus baccata</name>
    <dbReference type="NCBI Taxonomy" id="106549"/>
    <lineage>
        <taxon>Eukaryota</taxon>
        <taxon>Viridiplantae</taxon>
        <taxon>Streptophyta</taxon>
        <taxon>Embryophyta</taxon>
        <taxon>Tracheophyta</taxon>
        <taxon>Spermatophyta</taxon>
        <taxon>Magnoliopsida</taxon>
        <taxon>eudicotyledons</taxon>
        <taxon>Gunneridae</taxon>
        <taxon>Pentapetalae</taxon>
        <taxon>rosids</taxon>
        <taxon>fabids</taxon>
        <taxon>Rosales</taxon>
        <taxon>Rosaceae</taxon>
        <taxon>Amygdaloideae</taxon>
        <taxon>Maleae</taxon>
        <taxon>Malus</taxon>
    </lineage>
</organism>
<evidence type="ECO:0000313" key="4">
    <source>
        <dbReference type="Proteomes" id="UP000315295"/>
    </source>
</evidence>
<proteinExistence type="predicted"/>
<feature type="transmembrane region" description="Helical" evidence="2">
    <location>
        <begin position="187"/>
        <end position="205"/>
    </location>
</feature>
<evidence type="ECO:0000256" key="2">
    <source>
        <dbReference type="SAM" id="Phobius"/>
    </source>
</evidence>
<dbReference type="EMBL" id="VIEB01000847">
    <property type="protein sequence ID" value="TQD79634.1"/>
    <property type="molecule type" value="Genomic_DNA"/>
</dbReference>
<evidence type="ECO:0000256" key="1">
    <source>
        <dbReference type="SAM" id="MobiDB-lite"/>
    </source>
</evidence>
<dbReference type="STRING" id="106549.A0A540KZI0"/>
<dbReference type="PANTHER" id="PTHR34188">
    <property type="entry name" value="OS01G0299500 PROTEIN"/>
    <property type="match status" value="1"/>
</dbReference>
<keyword evidence="2" id="KW-1133">Transmembrane helix</keyword>
<gene>
    <name evidence="3" type="ORF">C1H46_034811</name>
</gene>
<protein>
    <recommendedName>
        <fullName evidence="5">Transmembrane protein</fullName>
    </recommendedName>
</protein>
<keyword evidence="2" id="KW-0472">Membrane</keyword>
<keyword evidence="4" id="KW-1185">Reference proteome</keyword>
<comment type="caution">
    <text evidence="3">The sequence shown here is derived from an EMBL/GenBank/DDBJ whole genome shotgun (WGS) entry which is preliminary data.</text>
</comment>
<sequence>MALKEKEFEFDLESGGGTREEDESLDVISSKRPKYKFLGSVLGGLMNSNESIMFTCGIVSSTSSEKSGEVSNVSVELVVERNSEGEESQGHMTLAEKACENDRPRKTNSRNASKPPRPPKPPSLDAADQKLVREIIELAKRKRARNEKMKIAKKIKASKSSSLHSGISAMLITLLFFFVIIFQGSEFIGILMYDAVGVTLAKIALYKFSSASPRWISSRSVPNVSIHGSSEPAVATTQGFVPLHYYKSGIRSSTSKNFEEDQISRSGAAEELRKLLDNMKSG</sequence>
<evidence type="ECO:0008006" key="5">
    <source>
        <dbReference type="Google" id="ProtNLM"/>
    </source>
</evidence>